<organism evidence="3 4">
    <name type="scientific">Tenebrio molitor</name>
    <name type="common">Yellow mealworm beetle</name>
    <dbReference type="NCBI Taxonomy" id="7067"/>
    <lineage>
        <taxon>Eukaryota</taxon>
        <taxon>Metazoa</taxon>
        <taxon>Ecdysozoa</taxon>
        <taxon>Arthropoda</taxon>
        <taxon>Hexapoda</taxon>
        <taxon>Insecta</taxon>
        <taxon>Pterygota</taxon>
        <taxon>Neoptera</taxon>
        <taxon>Endopterygota</taxon>
        <taxon>Coleoptera</taxon>
        <taxon>Polyphaga</taxon>
        <taxon>Cucujiformia</taxon>
        <taxon>Tenebrionidae</taxon>
        <taxon>Tenebrio</taxon>
    </lineage>
</organism>
<feature type="chain" id="PRO_5035294684" evidence="2">
    <location>
        <begin position="26"/>
        <end position="819"/>
    </location>
</feature>
<accession>A0A8J6HJR8</accession>
<evidence type="ECO:0000313" key="3">
    <source>
        <dbReference type="EMBL" id="KAH0815939.1"/>
    </source>
</evidence>
<dbReference type="AlphaFoldDB" id="A0A8J6HJR8"/>
<dbReference type="EMBL" id="JABDTM020022337">
    <property type="protein sequence ID" value="KAH0815939.1"/>
    <property type="molecule type" value="Genomic_DNA"/>
</dbReference>
<reference evidence="3" key="1">
    <citation type="journal article" date="2020" name="J Insects Food Feed">
        <title>The yellow mealworm (Tenebrio molitor) genome: a resource for the emerging insects as food and feed industry.</title>
        <authorList>
            <person name="Eriksson T."/>
            <person name="Andere A."/>
            <person name="Kelstrup H."/>
            <person name="Emery V."/>
            <person name="Picard C."/>
        </authorList>
    </citation>
    <scope>NUCLEOTIDE SEQUENCE</scope>
    <source>
        <strain evidence="3">Stoneville</strain>
        <tissue evidence="3">Whole head</tissue>
    </source>
</reference>
<gene>
    <name evidence="3" type="ORF">GEV33_006853</name>
</gene>
<name>A0A8J6HJR8_TENMO</name>
<feature type="compositionally biased region" description="Basic and acidic residues" evidence="1">
    <location>
        <begin position="503"/>
        <end position="513"/>
    </location>
</feature>
<comment type="caution">
    <text evidence="3">The sequence shown here is derived from an EMBL/GenBank/DDBJ whole genome shotgun (WGS) entry which is preliminary data.</text>
</comment>
<reference evidence="3" key="2">
    <citation type="submission" date="2021-08" db="EMBL/GenBank/DDBJ databases">
        <authorList>
            <person name="Eriksson T."/>
        </authorList>
    </citation>
    <scope>NUCLEOTIDE SEQUENCE</scope>
    <source>
        <strain evidence="3">Stoneville</strain>
        <tissue evidence="3">Whole head</tissue>
    </source>
</reference>
<keyword evidence="2" id="KW-0732">Signal</keyword>
<protein>
    <submittedName>
        <fullName evidence="3">Uncharacterized protein</fullName>
    </submittedName>
</protein>
<dbReference type="Proteomes" id="UP000719412">
    <property type="component" value="Unassembled WGS sequence"/>
</dbReference>
<feature type="region of interest" description="Disordered" evidence="1">
    <location>
        <begin position="135"/>
        <end position="154"/>
    </location>
</feature>
<feature type="signal peptide" evidence="2">
    <location>
        <begin position="1"/>
        <end position="25"/>
    </location>
</feature>
<evidence type="ECO:0000256" key="1">
    <source>
        <dbReference type="SAM" id="MobiDB-lite"/>
    </source>
</evidence>
<evidence type="ECO:0000313" key="4">
    <source>
        <dbReference type="Proteomes" id="UP000719412"/>
    </source>
</evidence>
<sequence>MAIQMFQQWMTRLGLGLGPTTTSVAAGATQVCCYGCQRPGIHRKNCPTCNVTDSGTSALNGFCALNVNLMVPRQNTVACYSVASAGLDKHLLATGHPTQKEMKMPRLIEPLADNDARAYQLPTSRITQPAIHDFRERQPDKNPPSHFASSPCGRSLPEIEKERLNVLLDQHVVLFAKTGPPTPFAEHQIDTGDSTPIASPPYRFTPGKRQTTQTEIHAILEAFQTLKKQLTSTPVLRTADRTCALDAALLQGEAPEERPIDYVKETSIVVIIDCRLLPWFIALKPPPDFYNSTKAGRKLDRPMKRNKIAPGVLAYANLHAFSNAASNDPTSYVLAARDKPAEPLGLLRFKSRERALGPRLPVPAASIRREEGKRYKGGTDAILEVLEQVLDRFPTSSGQRLRPIRCATGAGEPVEEDRIGWETVLEEFQPYVAADKGFLHEVHRPYTSADHFRHPVGPASSPRTPPENRTSLRTVPGRGTRVQEQLLSGKEGSRGRRTPRTFRGYERRDRPAAEEGLGGPSSSSLFQGLFLDFKPQARCKGSFRLVFIELSSLRNSLLGDLSFLFAVVVRENNNVSQLTLYLESEDAAPKPIHPIKKRGRPRKNQDLRGRIATVASENQLAGPLPFHQLRAAGACGTISSQVIKGMHAWTIIHSLACSRTSSSRRSSTGSGVITEDTVTIDFLLNNGINLFGNHHQCEPSKPPEPTPLQCTKCYQLGHPATACTNKPACPKCPETHAPNNCEAATPKCLLCGGAHAAWSRKCPKFKDTPITDETPIAPTYIINPAAEFADPEVLIDDSAEFKINTKQTVVSYLFVCHYG</sequence>
<evidence type="ECO:0000256" key="2">
    <source>
        <dbReference type="SAM" id="SignalP"/>
    </source>
</evidence>
<feature type="region of interest" description="Disordered" evidence="1">
    <location>
        <begin position="449"/>
        <end position="521"/>
    </location>
</feature>
<proteinExistence type="predicted"/>
<keyword evidence="4" id="KW-1185">Reference proteome</keyword>